<gene>
    <name evidence="1" type="ORF">TNCT_626201</name>
</gene>
<reference evidence="1" key="1">
    <citation type="submission" date="2020-07" db="EMBL/GenBank/DDBJ databases">
        <title>Multicomponent nature underlies the extraordinary mechanical properties of spider dragline silk.</title>
        <authorList>
            <person name="Kono N."/>
            <person name="Nakamura H."/>
            <person name="Mori M."/>
            <person name="Yoshida Y."/>
            <person name="Ohtoshi R."/>
            <person name="Malay A.D."/>
            <person name="Moran D.A.P."/>
            <person name="Tomita M."/>
            <person name="Numata K."/>
            <person name="Arakawa K."/>
        </authorList>
    </citation>
    <scope>NUCLEOTIDE SEQUENCE</scope>
</reference>
<organism evidence="1 2">
    <name type="scientific">Trichonephila clavata</name>
    <name type="common">Joro spider</name>
    <name type="synonym">Nephila clavata</name>
    <dbReference type="NCBI Taxonomy" id="2740835"/>
    <lineage>
        <taxon>Eukaryota</taxon>
        <taxon>Metazoa</taxon>
        <taxon>Ecdysozoa</taxon>
        <taxon>Arthropoda</taxon>
        <taxon>Chelicerata</taxon>
        <taxon>Arachnida</taxon>
        <taxon>Araneae</taxon>
        <taxon>Araneomorphae</taxon>
        <taxon>Entelegynae</taxon>
        <taxon>Araneoidea</taxon>
        <taxon>Nephilidae</taxon>
        <taxon>Trichonephila</taxon>
    </lineage>
</organism>
<dbReference type="EMBL" id="BMAO01014114">
    <property type="protein sequence ID" value="GFQ92990.1"/>
    <property type="molecule type" value="Genomic_DNA"/>
</dbReference>
<proteinExistence type="predicted"/>
<dbReference type="AlphaFoldDB" id="A0A8X6L087"/>
<comment type="caution">
    <text evidence="1">The sequence shown here is derived from an EMBL/GenBank/DDBJ whole genome shotgun (WGS) entry which is preliminary data.</text>
</comment>
<accession>A0A8X6L087</accession>
<sequence length="204" mass="22871">MLTRQDGAMFKIGNLVEDFIDTNRIDFIENSMASRSFLSYRGASSHPNLLLTHPNLTPSVNHHQIQAPGGAGHKILSFIISNTEEAHAPRVARRNLKNANWEKYVSLTNTVLGNCVLDLNNGKALDKIIATIFACANVCIPKGHIKNAKPFWNDKLQTLKEEKDLAKDKADSTDVLEDRIFLRKKQAILKKKILNAKLLLLTNF</sequence>
<dbReference type="OrthoDB" id="10536007at2759"/>
<dbReference type="Proteomes" id="UP000887116">
    <property type="component" value="Unassembled WGS sequence"/>
</dbReference>
<evidence type="ECO:0000313" key="2">
    <source>
        <dbReference type="Proteomes" id="UP000887116"/>
    </source>
</evidence>
<keyword evidence="2" id="KW-1185">Reference proteome</keyword>
<evidence type="ECO:0000313" key="1">
    <source>
        <dbReference type="EMBL" id="GFQ92990.1"/>
    </source>
</evidence>
<protein>
    <submittedName>
        <fullName evidence="1">Uncharacterized protein</fullName>
    </submittedName>
</protein>
<name>A0A8X6L087_TRICU</name>